<gene>
    <name evidence="3" type="ORF">PFTANZ_00443</name>
</gene>
<dbReference type="Pfam" id="PF02009">
    <property type="entry name" value="RIFIN"/>
    <property type="match status" value="2"/>
</dbReference>
<dbReference type="EMBL" id="KI926284">
    <property type="protein sequence ID" value="ETW38787.1"/>
    <property type="molecule type" value="Genomic_DNA"/>
</dbReference>
<proteinExistence type="predicted"/>
<protein>
    <recommendedName>
        <fullName evidence="5">Surface antigen</fullName>
    </recommendedName>
</protein>
<dbReference type="OrthoDB" id="10431180at2759"/>
<keyword evidence="1" id="KW-0472">Membrane</keyword>
<dbReference type="AlphaFoldDB" id="A0A024WDD0"/>
<evidence type="ECO:0000256" key="2">
    <source>
        <dbReference type="SAM" id="SignalP"/>
    </source>
</evidence>
<accession>A0A024WDD0</accession>
<organism evidence="3 4">
    <name type="scientific">Plasmodium falciparum Tanzania</name>
    <name type="common">2000708</name>
    <dbReference type="NCBI Taxonomy" id="1036725"/>
    <lineage>
        <taxon>Eukaryota</taxon>
        <taxon>Sar</taxon>
        <taxon>Alveolata</taxon>
        <taxon>Apicomplexa</taxon>
        <taxon>Aconoidasida</taxon>
        <taxon>Haemosporida</taxon>
        <taxon>Plasmodiidae</taxon>
        <taxon>Plasmodium</taxon>
        <taxon>Plasmodium (Laverania)</taxon>
    </lineage>
</organism>
<evidence type="ECO:0008006" key="5">
    <source>
        <dbReference type="Google" id="ProtNLM"/>
    </source>
</evidence>
<keyword evidence="1" id="KW-1133">Transmembrane helix</keyword>
<feature type="transmembrane region" description="Helical" evidence="1">
    <location>
        <begin position="282"/>
        <end position="303"/>
    </location>
</feature>
<evidence type="ECO:0000256" key="1">
    <source>
        <dbReference type="SAM" id="Phobius"/>
    </source>
</evidence>
<dbReference type="InterPro" id="IPR006373">
    <property type="entry name" value="VSA_Rifin"/>
</dbReference>
<reference evidence="3 4" key="2">
    <citation type="submission" date="2013-02" db="EMBL/GenBank/DDBJ databases">
        <title>The Genome Sequence of Plasmodium falciparum Tanzania (2000708).</title>
        <authorList>
            <consortium name="The Broad Institute Genome Sequencing Platform"/>
            <consortium name="The Broad Institute Genome Sequencing Center for Infectious Disease"/>
            <person name="Neafsey D."/>
            <person name="Cheeseman I."/>
            <person name="Volkman S."/>
            <person name="Adams J."/>
            <person name="Walker B."/>
            <person name="Young S.K."/>
            <person name="Zeng Q."/>
            <person name="Gargeya S."/>
            <person name="Fitzgerald M."/>
            <person name="Haas B."/>
            <person name="Abouelleil A."/>
            <person name="Alvarado L."/>
            <person name="Arachchi H.M."/>
            <person name="Berlin A.M."/>
            <person name="Chapman S.B."/>
            <person name="Dewar J."/>
            <person name="Goldberg J."/>
            <person name="Griggs A."/>
            <person name="Gujja S."/>
            <person name="Hansen M."/>
            <person name="Howarth C."/>
            <person name="Imamovic A."/>
            <person name="Larimer J."/>
            <person name="McCowan C."/>
            <person name="Murphy C."/>
            <person name="Neiman D."/>
            <person name="Pearson M."/>
            <person name="Priest M."/>
            <person name="Roberts A."/>
            <person name="Saif S."/>
            <person name="Shea T."/>
            <person name="Sisk P."/>
            <person name="Sykes S."/>
            <person name="Wortman J."/>
            <person name="Nusbaum C."/>
            <person name="Birren B."/>
        </authorList>
    </citation>
    <scope>NUCLEOTIDE SEQUENCE [LARGE SCALE GENOMIC DNA]</scope>
    <source>
        <strain evidence="4">Tanzania (2000708)</strain>
    </source>
</reference>
<sequence length="321" mass="36441">MKIHYINILLFALPLNILGHNQRKHKKSILRTTKTKPIKAHRTLCECELYAPSNYENDPEMKEVMENFDRQMSERFREYDERIQDKRKQCKEQCDKDIQKIILKDKLEKQIAEQFSALETDIDANDIPTSVCEKSLADKVEKTCVKCGRILSTAVPELSLIGGIAVYAAAQSATMKAFISQTIDVLNRIGGMSQLFGEKISQFVTPSIYGKPMNLVIPLQEAIKKACKCPGMEDKILCSGMETPFAQRIPSRIADAVSQGVHTANETWATATTPTTFFTNPIILSAIAILVIVIIMVIIYLILRYRRKQKIKKKIQYIKLL</sequence>
<feature type="chain" id="PRO_5001536933" description="Surface antigen" evidence="2">
    <location>
        <begin position="20"/>
        <end position="321"/>
    </location>
</feature>
<keyword evidence="1" id="KW-0812">Transmembrane</keyword>
<feature type="signal peptide" evidence="2">
    <location>
        <begin position="1"/>
        <end position="19"/>
    </location>
</feature>
<evidence type="ECO:0000313" key="4">
    <source>
        <dbReference type="Proteomes" id="UP000030708"/>
    </source>
</evidence>
<keyword evidence="2" id="KW-0732">Signal</keyword>
<dbReference type="Proteomes" id="UP000030708">
    <property type="component" value="Unassembled WGS sequence"/>
</dbReference>
<dbReference type="NCBIfam" id="TIGR01477">
    <property type="entry name" value="RIFIN"/>
    <property type="match status" value="1"/>
</dbReference>
<reference evidence="3 4" key="1">
    <citation type="submission" date="2013-02" db="EMBL/GenBank/DDBJ databases">
        <title>The Genome Annotation of Plasmodium falciparum Tanzania (2000708).</title>
        <authorList>
            <consortium name="The Broad Institute Genome Sequencing Platform"/>
            <consortium name="The Broad Institute Genome Sequencing Center for Infectious Disease"/>
            <person name="Neafsey D."/>
            <person name="Hoffman S."/>
            <person name="Volkman S."/>
            <person name="Rosenthal P."/>
            <person name="Walker B."/>
            <person name="Young S.K."/>
            <person name="Zeng Q."/>
            <person name="Gargeya S."/>
            <person name="Fitzgerald M."/>
            <person name="Haas B."/>
            <person name="Abouelleil A."/>
            <person name="Allen A.W."/>
            <person name="Alvarado L."/>
            <person name="Arachchi H.M."/>
            <person name="Berlin A.M."/>
            <person name="Chapman S.B."/>
            <person name="Gainer-Dewar J."/>
            <person name="Goldberg J."/>
            <person name="Griggs A."/>
            <person name="Gujja S."/>
            <person name="Hansen M."/>
            <person name="Howarth C."/>
            <person name="Imamovic A."/>
            <person name="Ireland A."/>
            <person name="Larimer J."/>
            <person name="McCowan C."/>
            <person name="Murphy C."/>
            <person name="Pearson M."/>
            <person name="Poon T.W."/>
            <person name="Priest M."/>
            <person name="Roberts A."/>
            <person name="Saif S."/>
            <person name="Shea T."/>
            <person name="Sisk P."/>
            <person name="Sykes S."/>
            <person name="Wortman J."/>
            <person name="Nusbaum C."/>
            <person name="Birren B."/>
        </authorList>
    </citation>
    <scope>NUCLEOTIDE SEQUENCE [LARGE SCALE GENOMIC DNA]</scope>
    <source>
        <strain evidence="4">Tanzania (2000708)</strain>
    </source>
</reference>
<evidence type="ECO:0000313" key="3">
    <source>
        <dbReference type="EMBL" id="ETW38787.1"/>
    </source>
</evidence>
<name>A0A024WDD0_PLAFA</name>